<comment type="similarity">
    <text evidence="1">Belongs to the sigma-70 factor family. ECF subfamily.</text>
</comment>
<feature type="domain" description="Putative zinc-finger" evidence="9">
    <location>
        <begin position="201"/>
        <end position="234"/>
    </location>
</feature>
<feature type="domain" description="RNA polymerase sigma-70 region 2" evidence="8">
    <location>
        <begin position="39"/>
        <end position="96"/>
    </location>
</feature>
<accession>A0ABP8P2F4</accession>
<dbReference type="InterPro" id="IPR013324">
    <property type="entry name" value="RNA_pol_sigma_r3/r4-like"/>
</dbReference>
<dbReference type="InterPro" id="IPR013325">
    <property type="entry name" value="RNA_pol_sigma_r2"/>
</dbReference>
<dbReference type="EMBL" id="BAABGP010000003">
    <property type="protein sequence ID" value="GAA4478269.1"/>
    <property type="molecule type" value="Genomic_DNA"/>
</dbReference>
<dbReference type="Proteomes" id="UP001500731">
    <property type="component" value="Unassembled WGS sequence"/>
</dbReference>
<dbReference type="Gene3D" id="1.10.10.1320">
    <property type="entry name" value="Anti-sigma factor, zinc-finger domain"/>
    <property type="match status" value="1"/>
</dbReference>
<proteinExistence type="inferred from homology"/>
<dbReference type="InterPro" id="IPR007627">
    <property type="entry name" value="RNA_pol_sigma70_r2"/>
</dbReference>
<dbReference type="PANTHER" id="PTHR43133">
    <property type="entry name" value="RNA POLYMERASE ECF-TYPE SIGMA FACTO"/>
    <property type="match status" value="1"/>
</dbReference>
<feature type="compositionally biased region" description="Low complexity" evidence="6">
    <location>
        <begin position="447"/>
        <end position="456"/>
    </location>
</feature>
<evidence type="ECO:0000256" key="7">
    <source>
        <dbReference type="SAM" id="Phobius"/>
    </source>
</evidence>
<dbReference type="RefSeq" id="WP_345183471.1">
    <property type="nucleotide sequence ID" value="NZ_BAABGP010000003.1"/>
</dbReference>
<evidence type="ECO:0000256" key="2">
    <source>
        <dbReference type="ARBA" id="ARBA00023015"/>
    </source>
</evidence>
<keyword evidence="3" id="KW-0731">Sigma factor</keyword>
<feature type="transmembrane region" description="Helical" evidence="7">
    <location>
        <begin position="323"/>
        <end position="354"/>
    </location>
</feature>
<dbReference type="PANTHER" id="PTHR43133:SF8">
    <property type="entry name" value="RNA POLYMERASE SIGMA FACTOR HI_1459-RELATED"/>
    <property type="match status" value="1"/>
</dbReference>
<dbReference type="InterPro" id="IPR041916">
    <property type="entry name" value="Anti_sigma_zinc_sf"/>
</dbReference>
<evidence type="ECO:0000256" key="5">
    <source>
        <dbReference type="ARBA" id="ARBA00023163"/>
    </source>
</evidence>
<feature type="transmembrane region" description="Helical" evidence="7">
    <location>
        <begin position="248"/>
        <end position="268"/>
    </location>
</feature>
<keyword evidence="7" id="KW-1133">Transmembrane helix</keyword>
<feature type="compositionally biased region" description="Pro residues" evidence="6">
    <location>
        <begin position="381"/>
        <end position="399"/>
    </location>
</feature>
<evidence type="ECO:0000256" key="6">
    <source>
        <dbReference type="SAM" id="MobiDB-lite"/>
    </source>
</evidence>
<keyword evidence="2" id="KW-0805">Transcription regulation</keyword>
<dbReference type="NCBIfam" id="TIGR02937">
    <property type="entry name" value="sigma70-ECF"/>
    <property type="match status" value="1"/>
</dbReference>
<comment type="caution">
    <text evidence="10">The sequence shown here is derived from an EMBL/GenBank/DDBJ whole genome shotgun (WGS) entry which is preliminary data.</text>
</comment>
<dbReference type="Gene3D" id="1.10.10.10">
    <property type="entry name" value="Winged helix-like DNA-binding domain superfamily/Winged helix DNA-binding domain"/>
    <property type="match status" value="1"/>
</dbReference>
<feature type="compositionally biased region" description="Pro residues" evidence="6">
    <location>
        <begin position="406"/>
        <end position="418"/>
    </location>
</feature>
<keyword evidence="11" id="KW-1185">Reference proteome</keyword>
<evidence type="ECO:0000259" key="9">
    <source>
        <dbReference type="Pfam" id="PF13490"/>
    </source>
</evidence>
<evidence type="ECO:0000256" key="1">
    <source>
        <dbReference type="ARBA" id="ARBA00010641"/>
    </source>
</evidence>
<organism evidence="10 11">
    <name type="scientific">Microbacterium panaciterrae</name>
    <dbReference type="NCBI Taxonomy" id="985759"/>
    <lineage>
        <taxon>Bacteria</taxon>
        <taxon>Bacillati</taxon>
        <taxon>Actinomycetota</taxon>
        <taxon>Actinomycetes</taxon>
        <taxon>Micrococcales</taxon>
        <taxon>Microbacteriaceae</taxon>
        <taxon>Microbacterium</taxon>
    </lineage>
</organism>
<keyword evidence="4" id="KW-0238">DNA-binding</keyword>
<evidence type="ECO:0000259" key="8">
    <source>
        <dbReference type="Pfam" id="PF04542"/>
    </source>
</evidence>
<feature type="compositionally biased region" description="Gly residues" evidence="6">
    <location>
        <begin position="457"/>
        <end position="501"/>
    </location>
</feature>
<evidence type="ECO:0000313" key="11">
    <source>
        <dbReference type="Proteomes" id="UP001500731"/>
    </source>
</evidence>
<keyword evidence="7" id="KW-0812">Transmembrane</keyword>
<keyword evidence="7" id="KW-0472">Membrane</keyword>
<protein>
    <recommendedName>
        <fullName evidence="12">RNA polymerase sigma factor, sigma-70 family</fullName>
    </recommendedName>
</protein>
<name>A0ABP8P2F4_9MICO</name>
<dbReference type="InterPro" id="IPR039425">
    <property type="entry name" value="RNA_pol_sigma-70-like"/>
</dbReference>
<evidence type="ECO:0000313" key="10">
    <source>
        <dbReference type="EMBL" id="GAA4478269.1"/>
    </source>
</evidence>
<reference evidence="11" key="1">
    <citation type="journal article" date="2019" name="Int. J. Syst. Evol. Microbiol.">
        <title>The Global Catalogue of Microorganisms (GCM) 10K type strain sequencing project: providing services to taxonomists for standard genome sequencing and annotation.</title>
        <authorList>
            <consortium name="The Broad Institute Genomics Platform"/>
            <consortium name="The Broad Institute Genome Sequencing Center for Infectious Disease"/>
            <person name="Wu L."/>
            <person name="Ma J."/>
        </authorList>
    </citation>
    <scope>NUCLEOTIDE SEQUENCE [LARGE SCALE GENOMIC DNA]</scope>
    <source>
        <strain evidence="11">JCM 17839</strain>
    </source>
</reference>
<evidence type="ECO:0008006" key="12">
    <source>
        <dbReference type="Google" id="ProtNLM"/>
    </source>
</evidence>
<dbReference type="Gene3D" id="1.10.1740.10">
    <property type="match status" value="1"/>
</dbReference>
<gene>
    <name evidence="10" type="ORF">GCM10023171_02170</name>
</gene>
<dbReference type="SUPFAM" id="SSF88946">
    <property type="entry name" value="Sigma2 domain of RNA polymerase sigma factors"/>
    <property type="match status" value="1"/>
</dbReference>
<keyword evidence="5" id="KW-0804">Transcription</keyword>
<feature type="transmembrane region" description="Helical" evidence="7">
    <location>
        <begin position="288"/>
        <end position="311"/>
    </location>
</feature>
<dbReference type="InterPro" id="IPR036388">
    <property type="entry name" value="WH-like_DNA-bd_sf"/>
</dbReference>
<dbReference type="Pfam" id="PF04542">
    <property type="entry name" value="Sigma70_r2"/>
    <property type="match status" value="1"/>
</dbReference>
<dbReference type="InterPro" id="IPR027383">
    <property type="entry name" value="Znf_put"/>
</dbReference>
<sequence length="732" mass="71311">MTDQTDHLPNDADEAPVRSDADLVLRTRSGDAGAYADLWRRHYASGIAVARSITSTFDADDLVQEAFARIYQAIQKGGGPTGSFRAYLFTSIRNTAAGWGRARHESPIDELDAVADPSSTEQAASEALDQSLSAQAFRSLPSRWQEVLWYTEIEQMKPAEVAPLLGMTAGATSQLAFRAREGLREAWIQTHLRTAEPGSVCEWTIERLGAYSRGNLGNRDRAKLEAHLGECARCLIVAAEAKEVSHRLALVLLPLVLGIGGSGAYLAMLQSGTPVVALAAMPSSVVQGAVLVGSGVVGASAVGSGAAGSGAAGSGGAASSGGIIAGFGALVGVGSAALVIAGAIVAAAVVPGLIAAPASTSAPSASDKSDSSIVAQVSPLVNPPAPQPPAPPAPSTPPAPRKETPKPPVAVTPVPSTPPQTDVPAGDSSAPVTPPVTPPDTSPPADPGAGADPGTDPGTGTGTDPGTGTGTDPGTGTGTDPGTGTGTDPGTGTGTDPGTGTGTPPPAPVLGTVTMDCGVSLSGRRVTLTVPVSGTPGATVLATIGTGSTPDATETLDASGNAVIVLHPLPSQVNHGTTVTFAYAPGDTPTGSTTLDLSTAGSAHWWECILGTIGSTGSSPATVPATTAPATAAAPAPAVPVAPAAAAAPAPVPVPVPAPAAAPAVPAPAPAVPAPAVPTPAVPAPAVPTVPAPASPAPAPAVPAPAVPAPAVPAPAAPLLVPAPAAAPTPGA</sequence>
<feature type="region of interest" description="Disordered" evidence="6">
    <location>
        <begin position="378"/>
        <end position="514"/>
    </location>
</feature>
<evidence type="ECO:0000256" key="3">
    <source>
        <dbReference type="ARBA" id="ARBA00023082"/>
    </source>
</evidence>
<feature type="compositionally biased region" description="Pro residues" evidence="6">
    <location>
        <begin position="432"/>
        <end position="446"/>
    </location>
</feature>
<dbReference type="InterPro" id="IPR014284">
    <property type="entry name" value="RNA_pol_sigma-70_dom"/>
</dbReference>
<dbReference type="Pfam" id="PF13490">
    <property type="entry name" value="zf-HC2"/>
    <property type="match status" value="1"/>
</dbReference>
<evidence type="ECO:0000256" key="4">
    <source>
        <dbReference type="ARBA" id="ARBA00023125"/>
    </source>
</evidence>
<dbReference type="SUPFAM" id="SSF88659">
    <property type="entry name" value="Sigma3 and sigma4 domains of RNA polymerase sigma factors"/>
    <property type="match status" value="1"/>
</dbReference>